<dbReference type="InterPro" id="IPR038695">
    <property type="entry name" value="Saro_0823-like_sf"/>
</dbReference>
<evidence type="ECO:0000256" key="2">
    <source>
        <dbReference type="SAM" id="SignalP"/>
    </source>
</evidence>
<organism evidence="3 4">
    <name type="scientific">Ilumatobacter coccineus (strain NBRC 103263 / KCTC 29153 / YM16-304)</name>
    <dbReference type="NCBI Taxonomy" id="1313172"/>
    <lineage>
        <taxon>Bacteria</taxon>
        <taxon>Bacillati</taxon>
        <taxon>Actinomycetota</taxon>
        <taxon>Acidimicrobiia</taxon>
        <taxon>Acidimicrobiales</taxon>
        <taxon>Ilumatobacteraceae</taxon>
        <taxon>Ilumatobacter</taxon>
    </lineage>
</organism>
<keyword evidence="4" id="KW-1185">Reference proteome</keyword>
<feature type="region of interest" description="Disordered" evidence="1">
    <location>
        <begin position="73"/>
        <end position="94"/>
    </location>
</feature>
<dbReference type="PANTHER" id="PTHR37953:SF1">
    <property type="entry name" value="UPF0127 PROTEIN MJ1496"/>
    <property type="match status" value="1"/>
</dbReference>
<evidence type="ECO:0000313" key="3">
    <source>
        <dbReference type="EMBL" id="BAN04580.1"/>
    </source>
</evidence>
<keyword evidence="2" id="KW-0732">Signal</keyword>
<dbReference type="InterPro" id="IPR003795">
    <property type="entry name" value="DUF192"/>
</dbReference>
<evidence type="ECO:0008006" key="5">
    <source>
        <dbReference type="Google" id="ProtNLM"/>
    </source>
</evidence>
<accession>A0A6C7EDX6</accession>
<gene>
    <name evidence="3" type="ORF">YM304_42660</name>
</gene>
<reference evidence="3 4" key="1">
    <citation type="journal article" date="2013" name="Int. J. Syst. Evol. Microbiol.">
        <title>Ilumatobacter nonamiense sp. nov. and Ilumatobacter coccineum sp. nov., isolated from seashore sand.</title>
        <authorList>
            <person name="Matsumoto A."/>
            <person name="Kasai H."/>
            <person name="Matsuo Y."/>
            <person name="Shizuri Y."/>
            <person name="Ichikawa N."/>
            <person name="Fujita N."/>
            <person name="Omura S."/>
            <person name="Takahashi Y."/>
        </authorList>
    </citation>
    <scope>NUCLEOTIDE SEQUENCE [LARGE SCALE GENOMIC DNA]</scope>
    <source>
        <strain evidence="4">NBRC 103263 / KCTC 29153 / YM16-304</strain>
    </source>
</reference>
<sequence length="238" mass="24516">MFRGVAVALAMVLAACGSGDDDAAVTLEPVATIDSATDDVDDLDVAVVADDELVDGGITTSAVADDVADRSEIPPTKGVITRSPDATGDGSPPQDVGTAIVRITDADGNVCEVCMWLADDASERSTGLMGVYDLGQPIGMAFAWDAPTSGNFFMFNTPTPLSIAWFAPDGSYVSEADMAPCITDDSSTCERYGADGEYMLAIEMFQGELGKVGIGPGSRAEVVKLADPADEATCPLLG</sequence>
<dbReference type="PROSITE" id="PS51257">
    <property type="entry name" value="PROKAR_LIPOPROTEIN"/>
    <property type="match status" value="1"/>
</dbReference>
<dbReference type="Pfam" id="PF02643">
    <property type="entry name" value="DUF192"/>
    <property type="match status" value="1"/>
</dbReference>
<dbReference type="Gene3D" id="2.60.120.1140">
    <property type="entry name" value="Protein of unknown function DUF192"/>
    <property type="match status" value="1"/>
</dbReference>
<protein>
    <recommendedName>
        <fullName evidence="5">DUF192 domain-containing protein</fullName>
    </recommendedName>
</protein>
<dbReference type="AlphaFoldDB" id="A0A6C7EDX6"/>
<dbReference type="KEGG" id="aym:YM304_42660"/>
<feature type="chain" id="PRO_5025444929" description="DUF192 domain-containing protein" evidence="2">
    <location>
        <begin position="24"/>
        <end position="238"/>
    </location>
</feature>
<dbReference type="Proteomes" id="UP000011863">
    <property type="component" value="Chromosome"/>
</dbReference>
<evidence type="ECO:0000313" key="4">
    <source>
        <dbReference type="Proteomes" id="UP000011863"/>
    </source>
</evidence>
<dbReference type="PANTHER" id="PTHR37953">
    <property type="entry name" value="UPF0127 PROTEIN MJ1496"/>
    <property type="match status" value="1"/>
</dbReference>
<dbReference type="EMBL" id="AP012057">
    <property type="protein sequence ID" value="BAN04580.1"/>
    <property type="molecule type" value="Genomic_DNA"/>
</dbReference>
<evidence type="ECO:0000256" key="1">
    <source>
        <dbReference type="SAM" id="MobiDB-lite"/>
    </source>
</evidence>
<name>A0A6C7EDX6_ILUCY</name>
<feature type="signal peptide" evidence="2">
    <location>
        <begin position="1"/>
        <end position="23"/>
    </location>
</feature>
<proteinExistence type="predicted"/>